<name>A0A9P6GBM1_9PLEO</name>
<reference evidence="1" key="1">
    <citation type="journal article" date="2020" name="Mol. Plant Microbe Interact.">
        <title>Genome Sequence of the Biocontrol Agent Coniothyrium minitans strain Conio (IMI 134523).</title>
        <authorList>
            <person name="Patel D."/>
            <person name="Shittu T.A."/>
            <person name="Baroncelli R."/>
            <person name="Muthumeenakshi S."/>
            <person name="Osborne T.H."/>
            <person name="Janganan T.K."/>
            <person name="Sreenivasaprasad S."/>
        </authorList>
    </citation>
    <scope>NUCLEOTIDE SEQUENCE</scope>
    <source>
        <strain evidence="1">Conio</strain>
    </source>
</reference>
<dbReference type="PANTHER" id="PTHR42791">
    <property type="entry name" value="GNAT FAMILY ACETYLTRANSFERASE"/>
    <property type="match status" value="1"/>
</dbReference>
<dbReference type="Proteomes" id="UP000756921">
    <property type="component" value="Unassembled WGS sequence"/>
</dbReference>
<dbReference type="InterPro" id="IPR052523">
    <property type="entry name" value="Trichothecene_AcTrans"/>
</dbReference>
<dbReference type="SUPFAM" id="SSF55729">
    <property type="entry name" value="Acyl-CoA N-acyltransferases (Nat)"/>
    <property type="match status" value="1"/>
</dbReference>
<dbReference type="OrthoDB" id="2832510at2759"/>
<dbReference type="InterPro" id="IPR016181">
    <property type="entry name" value="Acyl_CoA_acyltransferase"/>
</dbReference>
<evidence type="ECO:0000313" key="1">
    <source>
        <dbReference type="EMBL" id="KAF9732060.1"/>
    </source>
</evidence>
<protein>
    <submittedName>
        <fullName evidence="1">Acetyltransferase</fullName>
    </submittedName>
</protein>
<proteinExistence type="predicted"/>
<dbReference type="AlphaFoldDB" id="A0A9P6GBM1"/>
<dbReference type="Gene3D" id="3.40.630.30">
    <property type="match status" value="1"/>
</dbReference>
<organism evidence="1 2">
    <name type="scientific">Paraphaeosphaeria minitans</name>
    <dbReference type="NCBI Taxonomy" id="565426"/>
    <lineage>
        <taxon>Eukaryota</taxon>
        <taxon>Fungi</taxon>
        <taxon>Dikarya</taxon>
        <taxon>Ascomycota</taxon>
        <taxon>Pezizomycotina</taxon>
        <taxon>Dothideomycetes</taxon>
        <taxon>Pleosporomycetidae</taxon>
        <taxon>Pleosporales</taxon>
        <taxon>Massarineae</taxon>
        <taxon>Didymosphaeriaceae</taxon>
        <taxon>Paraphaeosphaeria</taxon>
    </lineage>
</organism>
<comment type="caution">
    <text evidence="1">The sequence shown here is derived from an EMBL/GenBank/DDBJ whole genome shotgun (WGS) entry which is preliminary data.</text>
</comment>
<accession>A0A9P6GBM1</accession>
<dbReference type="PANTHER" id="PTHR42791:SF14">
    <property type="entry name" value="N-ACETYLTRANSFERASE DOMAIN-CONTAINING PROTEIN"/>
    <property type="match status" value="1"/>
</dbReference>
<keyword evidence="2" id="KW-1185">Reference proteome</keyword>
<evidence type="ECO:0000313" key="2">
    <source>
        <dbReference type="Proteomes" id="UP000756921"/>
    </source>
</evidence>
<dbReference type="CDD" id="cd04301">
    <property type="entry name" value="NAT_SF"/>
    <property type="match status" value="1"/>
</dbReference>
<dbReference type="EMBL" id="WJXW01000011">
    <property type="protein sequence ID" value="KAF9732060.1"/>
    <property type="molecule type" value="Genomic_DNA"/>
</dbReference>
<gene>
    <name evidence="1" type="ORF">PMIN01_09989</name>
</gene>
<sequence>MHMVTHPEHRGKGAAGMLIRWGIEQADKGGVPAYLEAGIMGRPIHKGYGFVQAAGGRFEGRGK</sequence>